<evidence type="ECO:0000313" key="2">
    <source>
        <dbReference type="EMBL" id="RMI01310.1"/>
    </source>
</evidence>
<dbReference type="Proteomes" id="UP000269289">
    <property type="component" value="Unassembled WGS sequence"/>
</dbReference>
<sequence>MADTPITRPTDADVDSYLDAVEPERRRADARRLATMLRQVTGEEPVLWGPSIIGYGSQRYTYASGRAGDWPPIGFSPRKTALTIYLTDGVAAHADALQQLGPHTTGKGCLYVKRLDAVDETVLTQILTDTWAARGTNPRG</sequence>
<name>A0A3M2INT9_9CELL</name>
<dbReference type="AlphaFoldDB" id="A0A3M2INT9"/>
<protein>
    <submittedName>
        <fullName evidence="2">DUF1801 domain-containing protein</fullName>
    </submittedName>
</protein>
<proteinExistence type="predicted"/>
<evidence type="ECO:0000259" key="1">
    <source>
        <dbReference type="Pfam" id="PF08818"/>
    </source>
</evidence>
<gene>
    <name evidence="2" type="ORF">EBM89_20590</name>
</gene>
<reference evidence="2 3" key="1">
    <citation type="submission" date="2018-10" db="EMBL/GenBank/DDBJ databases">
        <title>Isolation, diversity and antifungal activity of actinobacteria from wheat.</title>
        <authorList>
            <person name="Han C."/>
        </authorList>
    </citation>
    <scope>NUCLEOTIDE SEQUENCE [LARGE SCALE GENOMIC DNA]</scope>
    <source>
        <strain evidence="2 3">NEAU-YY56</strain>
    </source>
</reference>
<organism evidence="2 3">
    <name type="scientific">Cellulomonas triticagri</name>
    <dbReference type="NCBI Taxonomy" id="2483352"/>
    <lineage>
        <taxon>Bacteria</taxon>
        <taxon>Bacillati</taxon>
        <taxon>Actinomycetota</taxon>
        <taxon>Actinomycetes</taxon>
        <taxon>Micrococcales</taxon>
        <taxon>Cellulomonadaceae</taxon>
        <taxon>Cellulomonas</taxon>
    </lineage>
</organism>
<comment type="caution">
    <text evidence="2">The sequence shown here is derived from an EMBL/GenBank/DDBJ whole genome shotgun (WGS) entry which is preliminary data.</text>
</comment>
<dbReference type="OrthoDB" id="5951444at2"/>
<evidence type="ECO:0000313" key="3">
    <source>
        <dbReference type="Proteomes" id="UP000269289"/>
    </source>
</evidence>
<feature type="domain" description="YdhG-like" evidence="1">
    <location>
        <begin position="26"/>
        <end position="128"/>
    </location>
</feature>
<dbReference type="RefSeq" id="WP_122151407.1">
    <property type="nucleotide sequence ID" value="NZ_RFFI01000247.1"/>
</dbReference>
<keyword evidence="3" id="KW-1185">Reference proteome</keyword>
<accession>A0A3M2INT9</accession>
<dbReference type="Pfam" id="PF08818">
    <property type="entry name" value="DUF1801"/>
    <property type="match status" value="1"/>
</dbReference>
<dbReference type="EMBL" id="RFFI01000247">
    <property type="protein sequence ID" value="RMI01310.1"/>
    <property type="molecule type" value="Genomic_DNA"/>
</dbReference>
<dbReference type="InterPro" id="IPR014922">
    <property type="entry name" value="YdhG-like"/>
</dbReference>
<dbReference type="SUPFAM" id="SSF159888">
    <property type="entry name" value="YdhG-like"/>
    <property type="match status" value="1"/>
</dbReference>